<evidence type="ECO:0000313" key="1">
    <source>
        <dbReference type="EMBL" id="TCT31556.1"/>
    </source>
</evidence>
<proteinExistence type="predicted"/>
<dbReference type="AlphaFoldDB" id="A0A4R3NFR3"/>
<evidence type="ECO:0000313" key="2">
    <source>
        <dbReference type="Proteomes" id="UP000295055"/>
    </source>
</evidence>
<name>A0A4R3NFR3_9GAMM</name>
<dbReference type="RefSeq" id="WP_132496708.1">
    <property type="nucleotide sequence ID" value="NZ_SMAS01000007.1"/>
</dbReference>
<reference evidence="1 2" key="1">
    <citation type="submission" date="2019-03" db="EMBL/GenBank/DDBJ databases">
        <title>Genomic analyses of the natural microbiome of Caenorhabditis elegans.</title>
        <authorList>
            <person name="Samuel B."/>
        </authorList>
    </citation>
    <scope>NUCLEOTIDE SEQUENCE [LARGE SCALE GENOMIC DNA]</scope>
    <source>
        <strain evidence="1 2">JUb102</strain>
    </source>
</reference>
<dbReference type="PROSITE" id="PS51257">
    <property type="entry name" value="PROKAR_LIPOPROTEIN"/>
    <property type="match status" value="1"/>
</dbReference>
<evidence type="ECO:0008006" key="3">
    <source>
        <dbReference type="Google" id="ProtNLM"/>
    </source>
</evidence>
<dbReference type="OrthoDB" id="7063078at2"/>
<dbReference type="EMBL" id="SMAS01000007">
    <property type="protein sequence ID" value="TCT31556.1"/>
    <property type="molecule type" value="Genomic_DNA"/>
</dbReference>
<accession>A0A4R3NFR3</accession>
<organism evidence="1 2">
    <name type="scientific">Providencia alcalifaciens</name>
    <dbReference type="NCBI Taxonomy" id="126385"/>
    <lineage>
        <taxon>Bacteria</taxon>
        <taxon>Pseudomonadati</taxon>
        <taxon>Pseudomonadota</taxon>
        <taxon>Gammaproteobacteria</taxon>
        <taxon>Enterobacterales</taxon>
        <taxon>Morganellaceae</taxon>
        <taxon>Providencia</taxon>
    </lineage>
</organism>
<sequence length="160" mass="17458">MYKNLGISLLYFGVFISSGCSTIVSQASIDEQVQIATFNEVIKNNLTASPTNISTYCLGIKTPEGIKDPNQQLLRGIVHPTAISIQPNSVCHIEQSSLVKSNGKKAIAFFVDKPQCHTSQNCTIRGGYYEGNLSAQTNMYKAELVNKKWIVTLISEGPVS</sequence>
<comment type="caution">
    <text evidence="1">The sequence shown here is derived from an EMBL/GenBank/DDBJ whole genome shotgun (WGS) entry which is preliminary data.</text>
</comment>
<gene>
    <name evidence="1" type="ORF">EC835_10784</name>
</gene>
<dbReference type="Proteomes" id="UP000295055">
    <property type="component" value="Unassembled WGS sequence"/>
</dbReference>
<protein>
    <recommendedName>
        <fullName evidence="3">Lipoprotein</fullName>
    </recommendedName>
</protein>